<dbReference type="InterPro" id="IPR017705">
    <property type="entry name" value="Ribonuclease_Y"/>
</dbReference>
<evidence type="ECO:0000313" key="9">
    <source>
        <dbReference type="EMBL" id="PIU03980.1"/>
    </source>
</evidence>
<dbReference type="Proteomes" id="UP000228996">
    <property type="component" value="Unassembled WGS sequence"/>
</dbReference>
<keyword evidence="1 5" id="KW-0540">Nuclease</keyword>
<dbReference type="GO" id="GO:0005886">
    <property type="term" value="C:plasma membrane"/>
    <property type="evidence" value="ECO:0007669"/>
    <property type="project" value="UniProtKB-UniRule"/>
</dbReference>
<dbReference type="EMBL" id="PEYO01000002">
    <property type="protein sequence ID" value="PIU03980.1"/>
    <property type="molecule type" value="Genomic_DNA"/>
</dbReference>
<evidence type="ECO:0000256" key="6">
    <source>
        <dbReference type="NCBIfam" id="TIGR03319"/>
    </source>
</evidence>
<sequence length="444" mass="50362">MSAFINKFGLKSNTADLEKLAQELDKFQADLEKKEGALEVKEKLLVDKEIGIEKEQGQLRTKKEELLEKLQTVNSLSKEQAKKELFDELEKYYANEVAKRIQEAELEVKSTADEKAKEILVDAMRHGATDWVAEYSVSTIRLPDEEIKGRIIGREGRNIKAFEQLTGVEIELDETLDLRISSFDSVRREIARLTLEKLIRDGRIQPDRIEELVAQTKTEIDNILFEEGKKLSYAVGVYNLHPDLIKMLGRYKYRFSYGQNLAIHTLEETKIGMAIANELKADVGVIRLGCLLHDIGKVVTEEEGTHVELGVELLKKYQIPEKVIAVIAEHHEDKPFSCLESVIVWIADAVSAGRPGARYTPHEEYAKRMTHIEDVAKSFPEVEEAAAYQAGREVRVIVKPDQVSDSELIVLTKKIAEKLEEDARWAGQIKVVAIREVRATEIAK</sequence>
<dbReference type="SMART" id="SM00322">
    <property type="entry name" value="KH"/>
    <property type="match status" value="1"/>
</dbReference>
<dbReference type="PANTHER" id="PTHR12826">
    <property type="entry name" value="RIBONUCLEASE Y"/>
    <property type="match status" value="1"/>
</dbReference>
<dbReference type="SUPFAM" id="SSF54791">
    <property type="entry name" value="Eukaryotic type KH-domain (KH-domain type I)"/>
    <property type="match status" value="1"/>
</dbReference>
<dbReference type="SMART" id="SM00471">
    <property type="entry name" value="HDc"/>
    <property type="match status" value="1"/>
</dbReference>
<dbReference type="InterPro" id="IPR004087">
    <property type="entry name" value="KH_dom"/>
</dbReference>
<feature type="domain" description="HD" evidence="8">
    <location>
        <begin position="261"/>
        <end position="353"/>
    </location>
</feature>
<keyword evidence="2 5" id="KW-0255">Endonuclease</keyword>
<protein>
    <recommendedName>
        <fullName evidence="5 6">Ribonuclease Y</fullName>
        <shortName evidence="5">RNase Y</shortName>
        <ecNumber evidence="5 6">3.1.-.-</ecNumber>
    </recommendedName>
</protein>
<dbReference type="Pfam" id="PF12072">
    <property type="entry name" value="RNase_Y_N"/>
    <property type="match status" value="1"/>
</dbReference>
<evidence type="ECO:0000256" key="5">
    <source>
        <dbReference type="HAMAP-Rule" id="MF_00335"/>
    </source>
</evidence>
<dbReference type="CDD" id="cd22431">
    <property type="entry name" value="KH-I_RNaseY"/>
    <property type="match status" value="1"/>
</dbReference>
<name>A0A2M6XE71_9BACT</name>
<dbReference type="GO" id="GO:0006402">
    <property type="term" value="P:mRNA catabolic process"/>
    <property type="evidence" value="ECO:0007669"/>
    <property type="project" value="UniProtKB-UniRule"/>
</dbReference>
<dbReference type="InterPro" id="IPR022711">
    <property type="entry name" value="RNase_Y_N"/>
</dbReference>
<evidence type="ECO:0000313" key="10">
    <source>
        <dbReference type="Proteomes" id="UP000228996"/>
    </source>
</evidence>
<gene>
    <name evidence="5 9" type="primary">rny</name>
    <name evidence="9" type="ORF">COT44_00450</name>
</gene>
<keyword evidence="4 5" id="KW-0694">RNA-binding</keyword>
<dbReference type="SUPFAM" id="SSF109604">
    <property type="entry name" value="HD-domain/PDEase-like"/>
    <property type="match status" value="1"/>
</dbReference>
<dbReference type="InterPro" id="IPR006674">
    <property type="entry name" value="HD_domain"/>
</dbReference>
<reference evidence="10" key="1">
    <citation type="submission" date="2017-09" db="EMBL/GenBank/DDBJ databases">
        <title>Depth-based differentiation of microbial function through sediment-hosted aquifers and enrichment of novel symbionts in the deep terrestrial subsurface.</title>
        <authorList>
            <person name="Probst A.J."/>
            <person name="Ladd B."/>
            <person name="Jarett J.K."/>
            <person name="Geller-Mcgrath D.E."/>
            <person name="Sieber C.M.K."/>
            <person name="Emerson J.B."/>
            <person name="Anantharaman K."/>
            <person name="Thomas B.C."/>
            <person name="Malmstrom R."/>
            <person name="Stieglmeier M."/>
            <person name="Klingl A."/>
            <person name="Woyke T."/>
            <person name="Ryan C.M."/>
            <person name="Banfield J.F."/>
        </authorList>
    </citation>
    <scope>NUCLEOTIDE SEQUENCE [LARGE SCALE GENOMIC DNA]</scope>
</reference>
<comment type="function">
    <text evidence="5">Endoribonuclease that initiates mRNA decay.</text>
</comment>
<comment type="caution">
    <text evidence="9">The sequence shown here is derived from an EMBL/GenBank/DDBJ whole genome shotgun (WGS) entry which is preliminary data.</text>
</comment>
<keyword evidence="7" id="KW-0175">Coiled coil</keyword>
<dbReference type="NCBIfam" id="TIGR00277">
    <property type="entry name" value="HDIG"/>
    <property type="match status" value="1"/>
</dbReference>
<proteinExistence type="inferred from homology"/>
<dbReference type="InterPro" id="IPR036612">
    <property type="entry name" value="KH_dom_type_1_sf"/>
</dbReference>
<dbReference type="PROSITE" id="PS51831">
    <property type="entry name" value="HD"/>
    <property type="match status" value="1"/>
</dbReference>
<dbReference type="InterPro" id="IPR004088">
    <property type="entry name" value="KH_dom_type_1"/>
</dbReference>
<evidence type="ECO:0000259" key="8">
    <source>
        <dbReference type="PROSITE" id="PS51831"/>
    </source>
</evidence>
<evidence type="ECO:0000256" key="4">
    <source>
        <dbReference type="ARBA" id="ARBA00022884"/>
    </source>
</evidence>
<dbReference type="InterPro" id="IPR003607">
    <property type="entry name" value="HD/PDEase_dom"/>
</dbReference>
<dbReference type="PANTHER" id="PTHR12826:SF15">
    <property type="entry name" value="RIBONUCLEASE Y"/>
    <property type="match status" value="1"/>
</dbReference>
<accession>A0A2M6XE71</accession>
<dbReference type="Gene3D" id="1.10.3210.10">
    <property type="entry name" value="Hypothetical protein af1432"/>
    <property type="match status" value="1"/>
</dbReference>
<organism evidence="9 10">
    <name type="scientific">Candidatus Shapirobacteria bacterium CG08_land_8_20_14_0_20_39_18</name>
    <dbReference type="NCBI Taxonomy" id="1974883"/>
    <lineage>
        <taxon>Bacteria</taxon>
        <taxon>Candidatus Shapironibacteriota</taxon>
    </lineage>
</organism>
<dbReference type="AlphaFoldDB" id="A0A2M6XE71"/>
<dbReference type="Pfam" id="PF00013">
    <property type="entry name" value="KH_1"/>
    <property type="match status" value="1"/>
</dbReference>
<dbReference type="GO" id="GO:0004521">
    <property type="term" value="F:RNA endonuclease activity"/>
    <property type="evidence" value="ECO:0007669"/>
    <property type="project" value="UniProtKB-UniRule"/>
</dbReference>
<dbReference type="EC" id="3.1.-.-" evidence="5 6"/>
<dbReference type="Pfam" id="PF01966">
    <property type="entry name" value="HD"/>
    <property type="match status" value="1"/>
</dbReference>
<dbReference type="InterPro" id="IPR006675">
    <property type="entry name" value="HDIG_dom"/>
</dbReference>
<dbReference type="NCBIfam" id="TIGR03319">
    <property type="entry name" value="RNase_Y"/>
    <property type="match status" value="1"/>
</dbReference>
<feature type="coiled-coil region" evidence="7">
    <location>
        <begin position="10"/>
        <end position="44"/>
    </location>
</feature>
<evidence type="ECO:0000256" key="3">
    <source>
        <dbReference type="ARBA" id="ARBA00022801"/>
    </source>
</evidence>
<dbReference type="CDD" id="cd00077">
    <property type="entry name" value="HDc"/>
    <property type="match status" value="1"/>
</dbReference>
<evidence type="ECO:0000256" key="1">
    <source>
        <dbReference type="ARBA" id="ARBA00022722"/>
    </source>
</evidence>
<dbReference type="PROSITE" id="PS50084">
    <property type="entry name" value="KH_TYPE_1"/>
    <property type="match status" value="1"/>
</dbReference>
<evidence type="ECO:0000256" key="2">
    <source>
        <dbReference type="ARBA" id="ARBA00022759"/>
    </source>
</evidence>
<dbReference type="HAMAP" id="MF_00335">
    <property type="entry name" value="RNase_Y"/>
    <property type="match status" value="1"/>
</dbReference>
<evidence type="ECO:0000256" key="7">
    <source>
        <dbReference type="SAM" id="Coils"/>
    </source>
</evidence>
<keyword evidence="3 5" id="KW-0378">Hydrolase</keyword>
<comment type="similarity">
    <text evidence="5">Belongs to the RNase Y family.</text>
</comment>
<dbReference type="GO" id="GO:0003723">
    <property type="term" value="F:RNA binding"/>
    <property type="evidence" value="ECO:0007669"/>
    <property type="project" value="UniProtKB-UniRule"/>
</dbReference>
<dbReference type="GO" id="GO:0016787">
    <property type="term" value="F:hydrolase activity"/>
    <property type="evidence" value="ECO:0007669"/>
    <property type="project" value="UniProtKB-KW"/>
</dbReference>